<reference evidence="7" key="1">
    <citation type="submission" date="2018-06" db="EMBL/GenBank/DDBJ databases">
        <authorList>
            <person name="Zhirakovskaya E."/>
        </authorList>
    </citation>
    <scope>NUCLEOTIDE SEQUENCE</scope>
</reference>
<evidence type="ECO:0000259" key="6">
    <source>
        <dbReference type="Pfam" id="PF00933"/>
    </source>
</evidence>
<dbReference type="EMBL" id="UOFW01000098">
    <property type="protein sequence ID" value="VAX04609.1"/>
    <property type="molecule type" value="Genomic_DNA"/>
</dbReference>
<dbReference type="NCBIfam" id="NF003740">
    <property type="entry name" value="PRK05337.1"/>
    <property type="match status" value="1"/>
</dbReference>
<dbReference type="PROSITE" id="PS00775">
    <property type="entry name" value="GLYCOSYL_HYDROL_F3"/>
    <property type="match status" value="1"/>
</dbReference>
<keyword evidence="4 7" id="KW-0378">Hydrolase</keyword>
<dbReference type="AlphaFoldDB" id="A0A3B1AF99"/>
<dbReference type="Gene3D" id="3.20.20.300">
    <property type="entry name" value="Glycoside hydrolase, family 3, N-terminal domain"/>
    <property type="match status" value="1"/>
</dbReference>
<organism evidence="7">
    <name type="scientific">hydrothermal vent metagenome</name>
    <dbReference type="NCBI Taxonomy" id="652676"/>
    <lineage>
        <taxon>unclassified sequences</taxon>
        <taxon>metagenomes</taxon>
        <taxon>ecological metagenomes</taxon>
    </lineage>
</organism>
<comment type="catalytic activity">
    <reaction evidence="1">
        <text>Hydrolysis of terminal non-reducing N-acetyl-D-hexosamine residues in N-acetyl-beta-D-hexosaminides.</text>
        <dbReference type="EC" id="3.2.1.52"/>
    </reaction>
</comment>
<name>A0A3B1AF99_9ZZZZ</name>
<dbReference type="EC" id="3.2.1.52" evidence="3"/>
<evidence type="ECO:0000256" key="3">
    <source>
        <dbReference type="ARBA" id="ARBA00012663"/>
    </source>
</evidence>
<evidence type="ECO:0000256" key="4">
    <source>
        <dbReference type="ARBA" id="ARBA00022801"/>
    </source>
</evidence>
<sequence length="329" mass="36033">MDCDGLSLTADEAAIFKDLDPFGFILFARNCQSPSQLKRLTGEMKKAVGREDVPIFIDQEGGRVCRLNPEYWRKPPSGEALLTLFKKDSEMGLVAAKINARLMADELRSLGISVNCYPLLDLYFSGADKVIGDRSYGENGDIVAKLGEAACEGLLSGGVLPVIKHMPGHGRATVDSHIDLPLVETSRDILSRTDFGPFKALNHMPLAMTAHVVYSAIDAENPATLSEKVIRQVIREEIGFKGVLISDDINMKALSGNPSANAKQALRAGCDLILHCNAPLTERRAVLEALYDVNVASENWIADMFKSRDEISEVDADELAMWLEKVLKN</sequence>
<evidence type="ECO:0000313" key="7">
    <source>
        <dbReference type="EMBL" id="VAX04609.1"/>
    </source>
</evidence>
<dbReference type="Pfam" id="PF00933">
    <property type="entry name" value="Glyco_hydro_3"/>
    <property type="match status" value="1"/>
</dbReference>
<dbReference type="InterPro" id="IPR017853">
    <property type="entry name" value="GH"/>
</dbReference>
<dbReference type="GO" id="GO:0009254">
    <property type="term" value="P:peptidoglycan turnover"/>
    <property type="evidence" value="ECO:0007669"/>
    <property type="project" value="TreeGrafter"/>
</dbReference>
<dbReference type="SUPFAM" id="SSF51445">
    <property type="entry name" value="(Trans)glycosidases"/>
    <property type="match status" value="1"/>
</dbReference>
<protein>
    <recommendedName>
        <fullName evidence="3">beta-N-acetylhexosaminidase</fullName>
        <ecNumber evidence="3">3.2.1.52</ecNumber>
    </recommendedName>
</protein>
<dbReference type="InterPro" id="IPR036962">
    <property type="entry name" value="Glyco_hydro_3_N_sf"/>
</dbReference>
<evidence type="ECO:0000256" key="2">
    <source>
        <dbReference type="ARBA" id="ARBA00005336"/>
    </source>
</evidence>
<accession>A0A3B1AF99</accession>
<dbReference type="InterPro" id="IPR001764">
    <property type="entry name" value="Glyco_hydro_3_N"/>
</dbReference>
<evidence type="ECO:0000256" key="5">
    <source>
        <dbReference type="ARBA" id="ARBA00023295"/>
    </source>
</evidence>
<dbReference type="PANTHER" id="PTHR30480:SF13">
    <property type="entry name" value="BETA-HEXOSAMINIDASE"/>
    <property type="match status" value="1"/>
</dbReference>
<dbReference type="InterPro" id="IPR050226">
    <property type="entry name" value="NagZ_Beta-hexosaminidase"/>
</dbReference>
<gene>
    <name evidence="7" type="ORF">MNBD_ALPHA03-998</name>
</gene>
<comment type="similarity">
    <text evidence="2">Belongs to the glycosyl hydrolase 3 family.</text>
</comment>
<dbReference type="InterPro" id="IPR019800">
    <property type="entry name" value="Glyco_hydro_3_AS"/>
</dbReference>
<keyword evidence="5 7" id="KW-0326">Glycosidase</keyword>
<dbReference type="GO" id="GO:0004563">
    <property type="term" value="F:beta-N-acetylhexosaminidase activity"/>
    <property type="evidence" value="ECO:0007669"/>
    <property type="project" value="UniProtKB-EC"/>
</dbReference>
<evidence type="ECO:0000256" key="1">
    <source>
        <dbReference type="ARBA" id="ARBA00001231"/>
    </source>
</evidence>
<dbReference type="PANTHER" id="PTHR30480">
    <property type="entry name" value="BETA-HEXOSAMINIDASE-RELATED"/>
    <property type="match status" value="1"/>
</dbReference>
<dbReference type="GO" id="GO:0005975">
    <property type="term" value="P:carbohydrate metabolic process"/>
    <property type="evidence" value="ECO:0007669"/>
    <property type="project" value="InterPro"/>
</dbReference>
<feature type="domain" description="Glycoside hydrolase family 3 N-terminal" evidence="6">
    <location>
        <begin position="12"/>
        <end position="293"/>
    </location>
</feature>
<proteinExistence type="inferred from homology"/>